<accession>A0A0C3Q7W9</accession>
<organism evidence="1 2">
    <name type="scientific">Tulasnella calospora MUT 4182</name>
    <dbReference type="NCBI Taxonomy" id="1051891"/>
    <lineage>
        <taxon>Eukaryota</taxon>
        <taxon>Fungi</taxon>
        <taxon>Dikarya</taxon>
        <taxon>Basidiomycota</taxon>
        <taxon>Agaricomycotina</taxon>
        <taxon>Agaricomycetes</taxon>
        <taxon>Cantharellales</taxon>
        <taxon>Tulasnellaceae</taxon>
        <taxon>Tulasnella</taxon>
    </lineage>
</organism>
<keyword evidence="2" id="KW-1185">Reference proteome</keyword>
<evidence type="ECO:0000313" key="2">
    <source>
        <dbReference type="Proteomes" id="UP000054248"/>
    </source>
</evidence>
<dbReference type="HOGENOM" id="CLU_3089009_0_0_1"/>
<reference evidence="1 2" key="1">
    <citation type="submission" date="2014-04" db="EMBL/GenBank/DDBJ databases">
        <authorList>
            <consortium name="DOE Joint Genome Institute"/>
            <person name="Kuo A."/>
            <person name="Girlanda M."/>
            <person name="Perotto S."/>
            <person name="Kohler A."/>
            <person name="Nagy L.G."/>
            <person name="Floudas D."/>
            <person name="Copeland A."/>
            <person name="Barry K.W."/>
            <person name="Cichocki N."/>
            <person name="Veneault-Fourrey C."/>
            <person name="LaButti K."/>
            <person name="Lindquist E.A."/>
            <person name="Lipzen A."/>
            <person name="Lundell T."/>
            <person name="Morin E."/>
            <person name="Murat C."/>
            <person name="Sun H."/>
            <person name="Tunlid A."/>
            <person name="Henrissat B."/>
            <person name="Grigoriev I.V."/>
            <person name="Hibbett D.S."/>
            <person name="Martin F."/>
            <person name="Nordberg H.P."/>
            <person name="Cantor M.N."/>
            <person name="Hua S.X."/>
        </authorList>
    </citation>
    <scope>NUCLEOTIDE SEQUENCE [LARGE SCALE GENOMIC DNA]</scope>
    <source>
        <strain evidence="1 2">MUT 4182</strain>
    </source>
</reference>
<dbReference type="AlphaFoldDB" id="A0A0C3Q7W9"/>
<reference evidence="2" key="2">
    <citation type="submission" date="2015-01" db="EMBL/GenBank/DDBJ databases">
        <title>Evolutionary Origins and Diversification of the Mycorrhizal Mutualists.</title>
        <authorList>
            <consortium name="DOE Joint Genome Institute"/>
            <consortium name="Mycorrhizal Genomics Consortium"/>
            <person name="Kohler A."/>
            <person name="Kuo A."/>
            <person name="Nagy L.G."/>
            <person name="Floudas D."/>
            <person name="Copeland A."/>
            <person name="Barry K.W."/>
            <person name="Cichocki N."/>
            <person name="Veneault-Fourrey C."/>
            <person name="LaButti K."/>
            <person name="Lindquist E.A."/>
            <person name="Lipzen A."/>
            <person name="Lundell T."/>
            <person name="Morin E."/>
            <person name="Murat C."/>
            <person name="Riley R."/>
            <person name="Ohm R."/>
            <person name="Sun H."/>
            <person name="Tunlid A."/>
            <person name="Henrissat B."/>
            <person name="Grigoriev I.V."/>
            <person name="Hibbett D.S."/>
            <person name="Martin F."/>
        </authorList>
    </citation>
    <scope>NUCLEOTIDE SEQUENCE [LARGE SCALE GENOMIC DNA]</scope>
    <source>
        <strain evidence="2">MUT 4182</strain>
    </source>
</reference>
<evidence type="ECO:0000313" key="1">
    <source>
        <dbReference type="EMBL" id="KIO19729.1"/>
    </source>
</evidence>
<gene>
    <name evidence="1" type="ORF">M407DRAFT_246072</name>
</gene>
<dbReference type="Proteomes" id="UP000054248">
    <property type="component" value="Unassembled WGS sequence"/>
</dbReference>
<sequence length="52" mass="5606">MLESLDSVRNAPRGIVKEFGTHDRAGTLVSLARKLNAMGMTAVLRMVCVSTT</sequence>
<dbReference type="EMBL" id="KN823206">
    <property type="protein sequence ID" value="KIO19729.1"/>
    <property type="molecule type" value="Genomic_DNA"/>
</dbReference>
<proteinExistence type="predicted"/>
<name>A0A0C3Q7W9_9AGAM</name>
<protein>
    <submittedName>
        <fullName evidence="1">Uncharacterized protein</fullName>
    </submittedName>
</protein>